<evidence type="ECO:0000313" key="2">
    <source>
        <dbReference type="EMBL" id="CAF1619621.1"/>
    </source>
</evidence>
<gene>
    <name evidence="1" type="ORF">EDS130_LOCUS44818</name>
    <name evidence="2" type="ORF">XAT740_LOCUS50053</name>
</gene>
<reference evidence="2" key="1">
    <citation type="submission" date="2021-02" db="EMBL/GenBank/DDBJ databases">
        <authorList>
            <person name="Nowell W R."/>
        </authorList>
    </citation>
    <scope>NUCLEOTIDE SEQUENCE</scope>
</reference>
<dbReference type="Proteomes" id="UP000663828">
    <property type="component" value="Unassembled WGS sequence"/>
</dbReference>
<keyword evidence="3" id="KW-1185">Reference proteome</keyword>
<name>A0A816CB12_ADIRI</name>
<dbReference type="EMBL" id="CAJNOJ010000928">
    <property type="protein sequence ID" value="CAF1534217.1"/>
    <property type="molecule type" value="Genomic_DNA"/>
</dbReference>
<protein>
    <submittedName>
        <fullName evidence="2">Uncharacterized protein</fullName>
    </submittedName>
</protein>
<sequence>MEKEYLQCLNRQLLSANYWLSKIPKNLTHRYSISWDYPRTKNNIQHRQRLTENKLNQMIRQLMRHLDQNSSCCWSATGQTSINQMVTIISESLITLIKNDLQTLHTRFEEKKILIKYDVYDINLVKSFLELNPTEEQKNHVEKTWKTKRKACTRKIHQMRTSLSDKEQVQVQGDVSSMFTGNNPLFIDYSQQQSEVSFLESLNPAMRTIIENRLASMENHTKQILAFNNNPLTQLQ</sequence>
<comment type="caution">
    <text evidence="2">The sequence shown here is derived from an EMBL/GenBank/DDBJ whole genome shotgun (WGS) entry which is preliminary data.</text>
</comment>
<dbReference type="Proteomes" id="UP000663852">
    <property type="component" value="Unassembled WGS sequence"/>
</dbReference>
<accession>A0A816CB12</accession>
<evidence type="ECO:0000313" key="1">
    <source>
        <dbReference type="EMBL" id="CAF1534217.1"/>
    </source>
</evidence>
<dbReference type="OrthoDB" id="10068374at2759"/>
<dbReference type="EMBL" id="CAJNOR010007571">
    <property type="protein sequence ID" value="CAF1619621.1"/>
    <property type="molecule type" value="Genomic_DNA"/>
</dbReference>
<proteinExistence type="predicted"/>
<evidence type="ECO:0000313" key="3">
    <source>
        <dbReference type="Proteomes" id="UP000663828"/>
    </source>
</evidence>
<organism evidence="2 3">
    <name type="scientific">Adineta ricciae</name>
    <name type="common">Rotifer</name>
    <dbReference type="NCBI Taxonomy" id="249248"/>
    <lineage>
        <taxon>Eukaryota</taxon>
        <taxon>Metazoa</taxon>
        <taxon>Spiralia</taxon>
        <taxon>Gnathifera</taxon>
        <taxon>Rotifera</taxon>
        <taxon>Eurotatoria</taxon>
        <taxon>Bdelloidea</taxon>
        <taxon>Adinetida</taxon>
        <taxon>Adinetidae</taxon>
        <taxon>Adineta</taxon>
    </lineage>
</organism>
<dbReference type="AlphaFoldDB" id="A0A816CB12"/>